<keyword evidence="2" id="KW-1185">Reference proteome</keyword>
<protein>
    <submittedName>
        <fullName evidence="1">Uncharacterized protein</fullName>
    </submittedName>
</protein>
<sequence>MFSNVSPRWRTRLRLLVVAWALVLVAAAFFSSRSTVSEQIDAARAATDLGEFLGSAAADIPDSAVIAVGPLRIESCDVNPVRPGASLSQTLQFTGATVADLDTLADRLDLRPAPDTSVAIWNGSTSDYLNVRVTATTPDPAGGLHTDPVELQVTTGCRPGPEPAAFTPAPPEGADESWQYGALTCPNGTVLASWTEPVESEPFTVHETTGRCG</sequence>
<evidence type="ECO:0000313" key="2">
    <source>
        <dbReference type="Proteomes" id="UP000308760"/>
    </source>
</evidence>
<dbReference type="OrthoDB" id="5187671at2"/>
<organism evidence="1 2">
    <name type="scientific">Glycomyces buryatensis</name>
    <dbReference type="NCBI Taxonomy" id="2570927"/>
    <lineage>
        <taxon>Bacteria</taxon>
        <taxon>Bacillati</taxon>
        <taxon>Actinomycetota</taxon>
        <taxon>Actinomycetes</taxon>
        <taxon>Glycomycetales</taxon>
        <taxon>Glycomycetaceae</taxon>
        <taxon>Glycomyces</taxon>
    </lineage>
</organism>
<dbReference type="RefSeq" id="WP_136534733.1">
    <property type="nucleotide sequence ID" value="NZ_STGY01000044.1"/>
</dbReference>
<reference evidence="2" key="1">
    <citation type="submission" date="2019-04" db="EMBL/GenBank/DDBJ databases">
        <title>Nocardioides xinjiangensis sp. nov.</title>
        <authorList>
            <person name="Liu S."/>
        </authorList>
    </citation>
    <scope>NUCLEOTIDE SEQUENCE [LARGE SCALE GENOMIC DNA]</scope>
    <source>
        <strain evidence="2">18</strain>
    </source>
</reference>
<name>A0A4S8QAF1_9ACTN</name>
<reference evidence="1 2" key="2">
    <citation type="submission" date="2019-05" db="EMBL/GenBank/DDBJ databases">
        <title>Glycomyces buryatensis sp. nov.</title>
        <authorList>
            <person name="Nikitina E."/>
        </authorList>
    </citation>
    <scope>NUCLEOTIDE SEQUENCE [LARGE SCALE GENOMIC DNA]</scope>
    <source>
        <strain evidence="1 2">18</strain>
    </source>
</reference>
<dbReference type="AlphaFoldDB" id="A0A4S8QAF1"/>
<proteinExistence type="predicted"/>
<accession>A0A4S8QAF1</accession>
<dbReference type="EMBL" id="STGY01000044">
    <property type="protein sequence ID" value="THV41463.1"/>
    <property type="molecule type" value="Genomic_DNA"/>
</dbReference>
<dbReference type="Proteomes" id="UP000308760">
    <property type="component" value="Unassembled WGS sequence"/>
</dbReference>
<comment type="caution">
    <text evidence="1">The sequence shown here is derived from an EMBL/GenBank/DDBJ whole genome shotgun (WGS) entry which is preliminary data.</text>
</comment>
<gene>
    <name evidence="1" type="ORF">FAB82_11735</name>
</gene>
<evidence type="ECO:0000313" key="1">
    <source>
        <dbReference type="EMBL" id="THV41463.1"/>
    </source>
</evidence>